<dbReference type="SUPFAM" id="SSF51905">
    <property type="entry name" value="FAD/NAD(P)-binding domain"/>
    <property type="match status" value="1"/>
</dbReference>
<evidence type="ECO:0000259" key="13">
    <source>
        <dbReference type="SMART" id="SM01217"/>
    </source>
</evidence>
<evidence type="ECO:0000256" key="1">
    <source>
        <dbReference type="ARBA" id="ARBA00004851"/>
    </source>
</evidence>
<evidence type="ECO:0000256" key="5">
    <source>
        <dbReference type="ARBA" id="ARBA00022729"/>
    </source>
</evidence>
<evidence type="ECO:0000313" key="14">
    <source>
        <dbReference type="EMBL" id="GAT42524.1"/>
    </source>
</evidence>
<evidence type="ECO:0000256" key="7">
    <source>
        <dbReference type="ARBA" id="ARBA00022827"/>
    </source>
</evidence>
<keyword evidence="3" id="KW-0285">Flavoprotein</keyword>
<organism evidence="14 15">
    <name type="scientific">Mycena chlorophos</name>
    <name type="common">Agaric fungus</name>
    <name type="synonym">Agaricus chlorophos</name>
    <dbReference type="NCBI Taxonomy" id="658473"/>
    <lineage>
        <taxon>Eukaryota</taxon>
        <taxon>Fungi</taxon>
        <taxon>Dikarya</taxon>
        <taxon>Basidiomycota</taxon>
        <taxon>Agaricomycotina</taxon>
        <taxon>Agaricomycetes</taxon>
        <taxon>Agaricomycetidae</taxon>
        <taxon>Agaricales</taxon>
        <taxon>Marasmiineae</taxon>
        <taxon>Mycenaceae</taxon>
        <taxon>Mycena</taxon>
    </lineage>
</organism>
<dbReference type="GO" id="GO:0016787">
    <property type="term" value="F:hydrolase activity"/>
    <property type="evidence" value="ECO:0007669"/>
    <property type="project" value="UniProtKB-KW"/>
</dbReference>
<keyword evidence="4" id="KW-0858">Xylan degradation</keyword>
<dbReference type="InterPro" id="IPR036962">
    <property type="entry name" value="Glyco_hydro_3_N_sf"/>
</dbReference>
<dbReference type="InterPro" id="IPR001764">
    <property type="entry name" value="Glyco_hydro_3_N"/>
</dbReference>
<evidence type="ECO:0000256" key="4">
    <source>
        <dbReference type="ARBA" id="ARBA00022651"/>
    </source>
</evidence>
<evidence type="ECO:0000256" key="9">
    <source>
        <dbReference type="ARBA" id="ARBA00023295"/>
    </source>
</evidence>
<dbReference type="Gene3D" id="3.20.20.300">
    <property type="entry name" value="Glycoside hydrolase, family 3, N-terminal domain"/>
    <property type="match status" value="2"/>
</dbReference>
<protein>
    <recommendedName>
        <fullName evidence="11">xylan 1,4-beta-xylosidase</fullName>
        <ecNumber evidence="11">3.2.1.37</ecNumber>
    </recommendedName>
</protein>
<dbReference type="Gene3D" id="3.50.50.60">
    <property type="entry name" value="FAD/NAD(P)-binding domain"/>
    <property type="match status" value="1"/>
</dbReference>
<dbReference type="PANTHER" id="PTHR42721:SF3">
    <property type="entry name" value="BETA-D-XYLOSIDASE 5-RELATED"/>
    <property type="match status" value="1"/>
</dbReference>
<dbReference type="SMART" id="SM01217">
    <property type="entry name" value="Fn3_like"/>
    <property type="match status" value="1"/>
</dbReference>
<reference evidence="14" key="1">
    <citation type="submission" date="2014-09" db="EMBL/GenBank/DDBJ databases">
        <title>Genome sequence of the luminous mushroom Mycena chlorophos for searching fungal bioluminescence genes.</title>
        <authorList>
            <person name="Tanaka Y."/>
            <person name="Kasuga D."/>
            <person name="Oba Y."/>
            <person name="Hase S."/>
            <person name="Sato K."/>
            <person name="Oba Y."/>
            <person name="Sakakibara Y."/>
        </authorList>
    </citation>
    <scope>NUCLEOTIDE SEQUENCE</scope>
</reference>
<feature type="domain" description="Fibronectin type III-like" evidence="13">
    <location>
        <begin position="1070"/>
        <end position="1140"/>
    </location>
</feature>
<feature type="region of interest" description="Disordered" evidence="12">
    <location>
        <begin position="1159"/>
        <end position="1201"/>
    </location>
</feature>
<dbReference type="Pfam" id="PF01494">
    <property type="entry name" value="FAD_binding_3"/>
    <property type="match status" value="1"/>
</dbReference>
<evidence type="ECO:0000256" key="10">
    <source>
        <dbReference type="ARBA" id="ARBA00024574"/>
    </source>
</evidence>
<comment type="pathway">
    <text evidence="1">Glycan degradation; xylan degradation.</text>
</comment>
<gene>
    <name evidence="14" type="ORF">MCHLO_00237</name>
</gene>
<dbReference type="InterPro" id="IPR002772">
    <property type="entry name" value="Glyco_hydro_3_C"/>
</dbReference>
<accession>A0ABQ0KUG6</accession>
<comment type="catalytic activity">
    <reaction evidence="10">
        <text>Hydrolysis of (1-&gt;4)-beta-D-xylans, to remove successive D-xylose residues from the non-reducing termini.</text>
        <dbReference type="EC" id="3.2.1.37"/>
    </reaction>
</comment>
<evidence type="ECO:0000256" key="2">
    <source>
        <dbReference type="ARBA" id="ARBA00005336"/>
    </source>
</evidence>
<evidence type="ECO:0000313" key="15">
    <source>
        <dbReference type="Proteomes" id="UP000815677"/>
    </source>
</evidence>
<comment type="similarity">
    <text evidence="2">Belongs to the glycosyl hydrolase 3 family.</text>
</comment>
<keyword evidence="5" id="KW-0732">Signal</keyword>
<dbReference type="InterPro" id="IPR013783">
    <property type="entry name" value="Ig-like_fold"/>
</dbReference>
<dbReference type="InterPro" id="IPR017853">
    <property type="entry name" value="GH"/>
</dbReference>
<dbReference type="PANTHER" id="PTHR42721">
    <property type="entry name" value="SUGAR HYDROLASE-RELATED"/>
    <property type="match status" value="1"/>
</dbReference>
<keyword evidence="6 14" id="KW-0378">Hydrolase</keyword>
<proteinExistence type="inferred from homology"/>
<dbReference type="Gene3D" id="3.40.50.1700">
    <property type="entry name" value="Glycoside hydrolase family 3 C-terminal domain"/>
    <property type="match status" value="1"/>
</dbReference>
<dbReference type="EC" id="3.2.1.37" evidence="11"/>
<dbReference type="InterPro" id="IPR002938">
    <property type="entry name" value="FAD-bd"/>
</dbReference>
<dbReference type="InterPro" id="IPR026891">
    <property type="entry name" value="Fn3-like"/>
</dbReference>
<dbReference type="InterPro" id="IPR036881">
    <property type="entry name" value="Glyco_hydro_3_C_sf"/>
</dbReference>
<evidence type="ECO:0000256" key="3">
    <source>
        <dbReference type="ARBA" id="ARBA00022630"/>
    </source>
</evidence>
<keyword evidence="15" id="KW-1185">Reference proteome</keyword>
<keyword evidence="9" id="KW-0326">Glycosidase</keyword>
<dbReference type="SUPFAM" id="SSF51445">
    <property type="entry name" value="(Trans)glycosidases"/>
    <property type="match status" value="1"/>
</dbReference>
<dbReference type="Gene3D" id="2.60.40.10">
    <property type="entry name" value="Immunoglobulins"/>
    <property type="match status" value="1"/>
</dbReference>
<keyword evidence="7" id="KW-0274">FAD</keyword>
<dbReference type="InterPro" id="IPR036188">
    <property type="entry name" value="FAD/NAD-bd_sf"/>
</dbReference>
<name>A0ABQ0KUG6_MYCCL</name>
<evidence type="ECO:0000256" key="12">
    <source>
        <dbReference type="SAM" id="MobiDB-lite"/>
    </source>
</evidence>
<keyword evidence="8" id="KW-0560">Oxidoreductase</keyword>
<evidence type="ECO:0000256" key="8">
    <source>
        <dbReference type="ARBA" id="ARBA00023002"/>
    </source>
</evidence>
<dbReference type="InterPro" id="IPR044993">
    <property type="entry name" value="BXL"/>
</dbReference>
<dbReference type="PRINTS" id="PR00420">
    <property type="entry name" value="RNGMNOXGNASE"/>
</dbReference>
<dbReference type="SUPFAM" id="SSF52279">
    <property type="entry name" value="Beta-D-glucan exohydrolase, C-terminal domain"/>
    <property type="match status" value="1"/>
</dbReference>
<evidence type="ECO:0000256" key="6">
    <source>
        <dbReference type="ARBA" id="ARBA00022801"/>
    </source>
</evidence>
<keyword evidence="4" id="KW-0119">Carbohydrate metabolism</keyword>
<dbReference type="EMBL" id="DF838044">
    <property type="protein sequence ID" value="GAT42524.1"/>
    <property type="molecule type" value="Genomic_DNA"/>
</dbReference>
<dbReference type="Pfam" id="PF00933">
    <property type="entry name" value="Glyco_hydro_3"/>
    <property type="match status" value="1"/>
</dbReference>
<keyword evidence="4" id="KW-0624">Polysaccharide degradation</keyword>
<sequence length="1226" mass="133470">MAAPKIRVAICGGGIGGLCLAVALSKYPHIQVDVYEAAGRFKEIGAGVMIWHRTWHILELLGLDAQFVKVTDSDPVPDMGFEYRRSDRKDAFSWYFVEMPYGCIRFHRAHFLDVFVDNLPSGVAHFGKRLVSYAERQAGIELTFADGATTSCDLLVGCDGIKSTVRKQMLSGRPELEAHVEPRWSGSIAYRGLIPVVDLPGGKHRAMHHPLMYCGKNKHVVVYSISRGTVANVVAFASDLGKENAVYGTEWVTECPKEEMLECFAGWEDEVSVLLNRIEKRGIHHLCPLPFYVCGRVALLGDAAHAMTPHLGSGAGQAIEDAFILAKVLGSATPRTLDSALAAYEKTRLAMANHVVRESYRAGKMFEFNDEEFGGRYEELGPGIAARWDYLRNSTPESEWEKAENLLWESAMSGLVSFVAAFSAALNVAVSASSIPAAPNVTISGSKTPASLTPYAFDFPDCNSGPMANHAVCDRSQEPIARAQALIDLFTTSELIANSVHQSPGVPRLGIPPYNWWSEASHGVSWTGPGVVFAPAGEDFSYATSFPQPINLGAAFDDPLILQETSGEAALHSAHYAYQFLDGFQGGIEPEPYLKNIATCKHYVAYDLDDWGGVIQRNFSADVTTQEMAEFYQVPFKTCVRDAKVYGVMCSYNSVNGVPACADDYTMQTIIRDHYGFPNDRWIVSDCDAVESIYDTHFYVDSYEAAAAVALKAGTDINCGTTYSDYLGAAFNESLATPSQLKQALVRQYASLIRLGYFDPPEIQPYRQYTWDDVSTPAAEQLAYQVAVEGMVLLKNDGTLPLKQGLKKMALIGPWAQATDQMQGNYYGTPPYLISPQMGLTTAGFDVNFQQGTSIQDGDTDGFAAAIAAAKEADVIVYAGGIDNSVEAEGLDRVNITWPGAQLPLIQQLAAVGKPFIVLQFGAGQVDDTWLLESDAVNAIVWGGYPGQSGGTAVADTLTGKVAPAGRLPLMQYPANYIDQIGMLDMNLRPNKATGNPGRTYQWYTGTPVVDYGFGLHYTTWSLSWQTTPASAYSIQTLVSRARSAAYLDLGAFDTFGVTVKNTGHVTSDFVAMLFVKTNAGPPPYPNKVLLGYSRVSSVRAGTAAIARISVNLGEIARVDENGNAWLYPGQYSLSLDVPEHLTHSFTLIGAPAQLTNWPAPPPAQSTSSSAKRNRCFGSVGRGSTKPPDPVTPPYRATHPRDEAWDRRSPRVVGAGKFKLYHYYIY</sequence>
<dbReference type="Proteomes" id="UP000815677">
    <property type="component" value="Unassembled WGS sequence"/>
</dbReference>
<dbReference type="Pfam" id="PF01915">
    <property type="entry name" value="Glyco_hydro_3_C"/>
    <property type="match status" value="1"/>
</dbReference>
<dbReference type="SUPFAM" id="SSF54373">
    <property type="entry name" value="FAD-linked reductases, C-terminal domain"/>
    <property type="match status" value="1"/>
</dbReference>
<evidence type="ECO:0000256" key="11">
    <source>
        <dbReference type="ARBA" id="ARBA00026107"/>
    </source>
</evidence>